<evidence type="ECO:0000313" key="1">
    <source>
        <dbReference type="EMBL" id="TYO97774.1"/>
    </source>
</evidence>
<dbReference type="Gene3D" id="3.30.428.10">
    <property type="entry name" value="HIT-like"/>
    <property type="match status" value="2"/>
</dbReference>
<keyword evidence="1" id="KW-0548">Nucleotidyltransferase</keyword>
<dbReference type="InterPro" id="IPR036265">
    <property type="entry name" value="HIT-like_sf"/>
</dbReference>
<dbReference type="RefSeq" id="WP_166510145.1">
    <property type="nucleotide sequence ID" value="NZ_VNHM01000001.1"/>
</dbReference>
<dbReference type="GO" id="GO:0016779">
    <property type="term" value="F:nucleotidyltransferase activity"/>
    <property type="evidence" value="ECO:0007669"/>
    <property type="project" value="UniProtKB-KW"/>
</dbReference>
<accession>A0A5S4ZXH0</accession>
<proteinExistence type="predicted"/>
<dbReference type="AlphaFoldDB" id="A0A5S4ZXH0"/>
<name>A0A5S4ZXH0_9FIRM</name>
<keyword evidence="1" id="KW-0808">Transferase</keyword>
<sequence length="341" mass="38842">MSIQFIKTLNESTFLDPMNNFAPKTVVSEIRYDPLTGQISRIFPFRKFILHRHDWTPFVEESKQKFCPFCPGILDKATPKFPVNIAPEGRIRMGNATVIPNLNPYEKYASLVVMSSQHYIPMEEIDVNLIANSFRAGLNYLQRVIATDPEEARYLSIGWNYMPYAGGSLIHPHLQVLAGKEPSNYDKQLIRASENYLTKHKSNYWTDLINSEINNGDRYVGQTGQVHWLCAFAPRHIGDVMGILPGKQTIVDITDDDLNDLAAGLCKVIRYYNQNNIVSFNAALFFTSNENKGFAIHVRIVGRFTIFPLVGSDITHMQIMHDDPWTVLLPETIAQELKKAF</sequence>
<dbReference type="SUPFAM" id="SSF54197">
    <property type="entry name" value="HIT-like"/>
    <property type="match status" value="2"/>
</dbReference>
<dbReference type="EMBL" id="VNHM01000001">
    <property type="protein sequence ID" value="TYO97774.1"/>
    <property type="molecule type" value="Genomic_DNA"/>
</dbReference>
<evidence type="ECO:0000313" key="2">
    <source>
        <dbReference type="Proteomes" id="UP000323166"/>
    </source>
</evidence>
<keyword evidence="2" id="KW-1185">Reference proteome</keyword>
<gene>
    <name evidence="1" type="ORF">LX24_00057</name>
</gene>
<dbReference type="Proteomes" id="UP000323166">
    <property type="component" value="Unassembled WGS sequence"/>
</dbReference>
<comment type="caution">
    <text evidence="1">The sequence shown here is derived from an EMBL/GenBank/DDBJ whole genome shotgun (WGS) entry which is preliminary data.</text>
</comment>
<organism evidence="1 2">
    <name type="scientific">Desulfallas thermosapovorans DSM 6562</name>
    <dbReference type="NCBI Taxonomy" id="1121431"/>
    <lineage>
        <taxon>Bacteria</taxon>
        <taxon>Bacillati</taxon>
        <taxon>Bacillota</taxon>
        <taxon>Clostridia</taxon>
        <taxon>Eubacteriales</taxon>
        <taxon>Desulfallaceae</taxon>
        <taxon>Desulfallas</taxon>
    </lineage>
</organism>
<protein>
    <submittedName>
        <fullName evidence="1">Galactose-1-phosphate uridylyltransferase</fullName>
    </submittedName>
</protein>
<reference evidence="1 2" key="1">
    <citation type="submission" date="2019-07" db="EMBL/GenBank/DDBJ databases">
        <title>Genomic Encyclopedia of Type Strains, Phase I: the one thousand microbial genomes (KMG-I) project.</title>
        <authorList>
            <person name="Kyrpides N."/>
        </authorList>
    </citation>
    <scope>NUCLEOTIDE SEQUENCE [LARGE SCALE GENOMIC DNA]</scope>
    <source>
        <strain evidence="1 2">DSM 6562</strain>
    </source>
</reference>